<dbReference type="EMBL" id="QUAC01000002">
    <property type="protein sequence ID" value="REK92242.1"/>
    <property type="molecule type" value="Genomic_DNA"/>
</dbReference>
<gene>
    <name evidence="2" type="ORF">DY245_00225</name>
</gene>
<accession>A0A371QC16</accession>
<protein>
    <recommendedName>
        <fullName evidence="4">YkuD domain-containing protein</fullName>
    </recommendedName>
</protein>
<evidence type="ECO:0000256" key="1">
    <source>
        <dbReference type="SAM" id="SignalP"/>
    </source>
</evidence>
<sequence>MGIRHRIIPLAAALALTGGLAATEAAPALAAHPAPGQTAQAAAAGGTYLSFDKNQSNPSNSTLYLMKSVPNARDKVLAKYRAGSGNGGRNGKNECASMQGWLPNGNYRVLAHTKHHNGGARGINGYAIQVQDKVCRNGRTKRTELFVHSEMKPNGTQGARQPGRDNPYRWDGTNDYYSLGCIKLTPAHIKNLFSKAAHYGWPKRLKVVN</sequence>
<feature type="signal peptide" evidence="1">
    <location>
        <begin position="1"/>
        <end position="30"/>
    </location>
</feature>
<evidence type="ECO:0000313" key="3">
    <source>
        <dbReference type="Proteomes" id="UP000262477"/>
    </source>
</evidence>
<keyword evidence="1" id="KW-0732">Signal</keyword>
<name>A0A371QC16_STRIH</name>
<organism evidence="2 3">
    <name type="scientific">Streptomyces inhibens</name>
    <dbReference type="NCBI Taxonomy" id="2293571"/>
    <lineage>
        <taxon>Bacteria</taxon>
        <taxon>Bacillati</taxon>
        <taxon>Actinomycetota</taxon>
        <taxon>Actinomycetes</taxon>
        <taxon>Kitasatosporales</taxon>
        <taxon>Streptomycetaceae</taxon>
        <taxon>Streptomyces</taxon>
    </lineage>
</organism>
<dbReference type="OrthoDB" id="4221737at2"/>
<evidence type="ECO:0008006" key="4">
    <source>
        <dbReference type="Google" id="ProtNLM"/>
    </source>
</evidence>
<proteinExistence type="predicted"/>
<dbReference type="Gene3D" id="2.40.440.10">
    <property type="entry name" value="L,D-transpeptidase catalytic domain-like"/>
    <property type="match status" value="1"/>
</dbReference>
<dbReference type="AlphaFoldDB" id="A0A371QC16"/>
<keyword evidence="3" id="KW-1185">Reference proteome</keyword>
<dbReference type="InterPro" id="IPR038063">
    <property type="entry name" value="Transpep_catalytic_dom"/>
</dbReference>
<evidence type="ECO:0000313" key="2">
    <source>
        <dbReference type="EMBL" id="REK92242.1"/>
    </source>
</evidence>
<dbReference type="RefSeq" id="WP_128502306.1">
    <property type="nucleotide sequence ID" value="NZ_QUAC01000002.1"/>
</dbReference>
<dbReference type="Proteomes" id="UP000262477">
    <property type="component" value="Unassembled WGS sequence"/>
</dbReference>
<feature type="chain" id="PRO_5016861053" description="YkuD domain-containing protein" evidence="1">
    <location>
        <begin position="31"/>
        <end position="209"/>
    </location>
</feature>
<reference evidence="2 3" key="1">
    <citation type="submission" date="2018-08" db="EMBL/GenBank/DDBJ databases">
        <title>Streptomyces NEAU-D10 sp. nov., a novel Actinomycete isolated from soil.</title>
        <authorList>
            <person name="Jin L."/>
        </authorList>
    </citation>
    <scope>NUCLEOTIDE SEQUENCE [LARGE SCALE GENOMIC DNA]</scope>
    <source>
        <strain evidence="2 3">NEAU-D10</strain>
    </source>
</reference>
<comment type="caution">
    <text evidence="2">The sequence shown here is derived from an EMBL/GenBank/DDBJ whole genome shotgun (WGS) entry which is preliminary data.</text>
</comment>